<dbReference type="PANTHER" id="PTHR14969">
    <property type="entry name" value="SPHINGOSINE-1-PHOSPHATE PHOSPHOHYDROLASE"/>
    <property type="match status" value="1"/>
</dbReference>
<evidence type="ECO:0000256" key="1">
    <source>
        <dbReference type="ARBA" id="ARBA00004651"/>
    </source>
</evidence>
<keyword evidence="4" id="KW-0378">Hydrolase</keyword>
<sequence length="240" mass="25355">MALVNPLYHLCCLNLVFIAFALFDTCVGAAAGRFPALAIEFGRTFTHAGNSGWILLIAGYVCFAGLATLKRSTAGKAPETARLLTAAAAYVFITVALSGLAANMLKRVIGRARPHLFEEQGIFSFSPFANSTAYESFPSGHATTAAAFFVGLGFLVPQLRIPLFIAGIWIGLARVIVGAHYPSDVIAGLALGGWFALAVATQFARYGILFTINAGGWPEPRYPHIPPQPQTAGTVAADHA</sequence>
<dbReference type="GO" id="GO:0016787">
    <property type="term" value="F:hydrolase activity"/>
    <property type="evidence" value="ECO:0007669"/>
    <property type="project" value="UniProtKB-KW"/>
</dbReference>
<dbReference type="InterPro" id="IPR000326">
    <property type="entry name" value="PAP2/HPO"/>
</dbReference>
<dbReference type="PANTHER" id="PTHR14969:SF62">
    <property type="entry name" value="DECAPRENYLPHOSPHORYL-5-PHOSPHORIBOSE PHOSPHATASE RV3807C-RELATED"/>
    <property type="match status" value="1"/>
</dbReference>
<evidence type="ECO:0000256" key="2">
    <source>
        <dbReference type="ARBA" id="ARBA00022475"/>
    </source>
</evidence>
<comment type="subcellular location">
    <subcellularLocation>
        <location evidence="1">Cell membrane</location>
        <topology evidence="1">Multi-pass membrane protein</topology>
    </subcellularLocation>
</comment>
<gene>
    <name evidence="9" type="ORF">ADU59_20560</name>
</gene>
<dbReference type="SMART" id="SM00014">
    <property type="entry name" value="acidPPc"/>
    <property type="match status" value="1"/>
</dbReference>
<feature type="transmembrane region" description="Helical" evidence="7">
    <location>
        <begin position="185"/>
        <end position="204"/>
    </location>
</feature>
<evidence type="ECO:0000259" key="8">
    <source>
        <dbReference type="SMART" id="SM00014"/>
    </source>
</evidence>
<reference evidence="9 10" key="1">
    <citation type="journal article" date="2016" name="Syst. Appl. Microbiol.">
        <title>Pararhizobium polonicum sp. nov. isolated from tumors on stone fruit rootstocks.</title>
        <authorList>
            <person name="Pulawska J."/>
            <person name="Kuzmanovic N."/>
            <person name="Willems A."/>
            <person name="Pothier J.F."/>
        </authorList>
    </citation>
    <scope>NUCLEOTIDE SEQUENCE [LARGE SCALE GENOMIC DNA]</scope>
    <source>
        <strain evidence="9 10">F5.1</strain>
    </source>
</reference>
<accession>A0A1C7NXM4</accession>
<dbReference type="SUPFAM" id="SSF48317">
    <property type="entry name" value="Acid phosphatase/Vanadium-dependent haloperoxidase"/>
    <property type="match status" value="1"/>
</dbReference>
<feature type="transmembrane region" description="Helical" evidence="7">
    <location>
        <begin position="81"/>
        <end position="102"/>
    </location>
</feature>
<dbReference type="AlphaFoldDB" id="A0A1C7NXM4"/>
<organism evidence="9 10">
    <name type="scientific">Pararhizobium polonicum</name>
    <dbReference type="NCBI Taxonomy" id="1612624"/>
    <lineage>
        <taxon>Bacteria</taxon>
        <taxon>Pseudomonadati</taxon>
        <taxon>Pseudomonadota</taxon>
        <taxon>Alphaproteobacteria</taxon>
        <taxon>Hyphomicrobiales</taxon>
        <taxon>Rhizobiaceae</taxon>
        <taxon>Rhizobium/Agrobacterium group</taxon>
        <taxon>Pararhizobium</taxon>
    </lineage>
</organism>
<evidence type="ECO:0000256" key="6">
    <source>
        <dbReference type="ARBA" id="ARBA00023136"/>
    </source>
</evidence>
<evidence type="ECO:0000256" key="7">
    <source>
        <dbReference type="SAM" id="Phobius"/>
    </source>
</evidence>
<feature type="transmembrane region" description="Helical" evidence="7">
    <location>
        <begin position="7"/>
        <end position="31"/>
    </location>
</feature>
<keyword evidence="10" id="KW-1185">Reference proteome</keyword>
<name>A0A1C7NXM4_9HYPH</name>
<feature type="domain" description="Phosphatidic acid phosphatase type 2/haloperoxidase" evidence="8">
    <location>
        <begin position="88"/>
        <end position="200"/>
    </location>
</feature>
<feature type="transmembrane region" description="Helical" evidence="7">
    <location>
        <begin position="51"/>
        <end position="69"/>
    </location>
</feature>
<evidence type="ECO:0000313" key="10">
    <source>
        <dbReference type="Proteomes" id="UP000093111"/>
    </source>
</evidence>
<evidence type="ECO:0000313" key="9">
    <source>
        <dbReference type="EMBL" id="OBZ93742.1"/>
    </source>
</evidence>
<dbReference type="InterPro" id="IPR036938">
    <property type="entry name" value="PAP2/HPO_sf"/>
</dbReference>
<evidence type="ECO:0000256" key="3">
    <source>
        <dbReference type="ARBA" id="ARBA00022692"/>
    </source>
</evidence>
<keyword evidence="6 7" id="KW-0472">Membrane</keyword>
<dbReference type="EMBL" id="LGLV01000013">
    <property type="protein sequence ID" value="OBZ93742.1"/>
    <property type="molecule type" value="Genomic_DNA"/>
</dbReference>
<proteinExistence type="predicted"/>
<dbReference type="Gene3D" id="1.20.144.10">
    <property type="entry name" value="Phosphatidic acid phosphatase type 2/haloperoxidase"/>
    <property type="match status" value="1"/>
</dbReference>
<dbReference type="GO" id="GO:0005886">
    <property type="term" value="C:plasma membrane"/>
    <property type="evidence" value="ECO:0007669"/>
    <property type="project" value="UniProtKB-SubCell"/>
</dbReference>
<protein>
    <recommendedName>
        <fullName evidence="8">Phosphatidic acid phosphatase type 2/haloperoxidase domain-containing protein</fullName>
    </recommendedName>
</protein>
<evidence type="ECO:0000256" key="4">
    <source>
        <dbReference type="ARBA" id="ARBA00022801"/>
    </source>
</evidence>
<keyword evidence="5 7" id="KW-1133">Transmembrane helix</keyword>
<keyword evidence="3 7" id="KW-0812">Transmembrane</keyword>
<dbReference type="STRING" id="1612624.ADU59_20560"/>
<dbReference type="Pfam" id="PF01569">
    <property type="entry name" value="PAP2"/>
    <property type="match status" value="1"/>
</dbReference>
<comment type="caution">
    <text evidence="9">The sequence shown here is derived from an EMBL/GenBank/DDBJ whole genome shotgun (WGS) entry which is preliminary data.</text>
</comment>
<dbReference type="Proteomes" id="UP000093111">
    <property type="component" value="Unassembled WGS sequence"/>
</dbReference>
<keyword evidence="2" id="KW-1003">Cell membrane</keyword>
<evidence type="ECO:0000256" key="5">
    <source>
        <dbReference type="ARBA" id="ARBA00022989"/>
    </source>
</evidence>
<dbReference type="PATRIC" id="fig|1612624.7.peg.6087"/>